<dbReference type="Pfam" id="PF03952">
    <property type="entry name" value="Enolase_N"/>
    <property type="match status" value="1"/>
</dbReference>
<dbReference type="Proteomes" id="UP000040910">
    <property type="component" value="Unassembled WGS sequence"/>
</dbReference>
<dbReference type="SUPFAM" id="SSF54826">
    <property type="entry name" value="Enolase N-terminal domain-like"/>
    <property type="match status" value="1"/>
</dbReference>
<feature type="domain" description="Enolase N-terminal" evidence="1">
    <location>
        <begin position="3"/>
        <end position="134"/>
    </location>
</feature>
<evidence type="ECO:0000313" key="3">
    <source>
        <dbReference type="Proteomes" id="UP000040910"/>
    </source>
</evidence>
<dbReference type="SMART" id="SM01193">
    <property type="entry name" value="Enolase_N"/>
    <property type="match status" value="1"/>
</dbReference>
<organism evidence="2 3">
    <name type="scientific">Streptococcus pneumoniae</name>
    <dbReference type="NCBI Taxonomy" id="1313"/>
    <lineage>
        <taxon>Bacteria</taxon>
        <taxon>Bacillati</taxon>
        <taxon>Bacillota</taxon>
        <taxon>Bacilli</taxon>
        <taxon>Lactobacillales</taxon>
        <taxon>Streptococcaceae</taxon>
        <taxon>Streptococcus</taxon>
    </lineage>
</organism>
<dbReference type="Gene3D" id="3.30.390.10">
    <property type="entry name" value="Enolase-like, N-terminal domain"/>
    <property type="match status" value="1"/>
</dbReference>
<dbReference type="InterPro" id="IPR020811">
    <property type="entry name" value="Enolase_N"/>
</dbReference>
<protein>
    <submittedName>
        <fullName evidence="2">Enolase</fullName>
    </submittedName>
</protein>
<dbReference type="AlphaFoldDB" id="A0AA87C6F5"/>
<proteinExistence type="predicted"/>
<reference evidence="2 3" key="1">
    <citation type="submission" date="2015-03" db="EMBL/GenBank/DDBJ databases">
        <authorList>
            <consortium name="Pathogen Informatics"/>
            <person name="Murphy D."/>
        </authorList>
    </citation>
    <scope>NUCLEOTIDE SEQUENCE [LARGE SCALE GENOMIC DNA]</scope>
    <source>
        <strain evidence="3">type strain: N</strain>
    </source>
</reference>
<accession>A0AA87C6F5</accession>
<dbReference type="InterPro" id="IPR029017">
    <property type="entry name" value="Enolase-like_N"/>
</dbReference>
<sequence length="139" mass="15910">MKIINGICRYIFDSKGFATIEVEIFLDSGDTGIGAAPRGSTTGHYDIQYNEYYPRGNNFSPIPDGNIEFFNENILPRIINREVEDIEDITELDKHLFDIPEIENYGNVAIACSYAVWEAFSKNKKSPFLLNQVLHQKER</sequence>
<name>A0AA87C6F5_STREE</name>
<gene>
    <name evidence="2" type="ORF">ERS019316_00217</name>
</gene>
<comment type="caution">
    <text evidence="2">The sequence shown here is derived from an EMBL/GenBank/DDBJ whole genome shotgun (WGS) entry which is preliminary data.</text>
</comment>
<evidence type="ECO:0000313" key="2">
    <source>
        <dbReference type="EMBL" id="CIV04957.1"/>
    </source>
</evidence>
<dbReference type="EMBL" id="CKLF01000002">
    <property type="protein sequence ID" value="CIV04957.1"/>
    <property type="molecule type" value="Genomic_DNA"/>
</dbReference>
<evidence type="ECO:0000259" key="1">
    <source>
        <dbReference type="SMART" id="SM01193"/>
    </source>
</evidence>